<dbReference type="STRING" id="1434108.MSBRM_1693"/>
<dbReference type="GeneID" id="25418196"/>
<dbReference type="Proteomes" id="UP000033033">
    <property type="component" value="Chromosome"/>
</dbReference>
<evidence type="ECO:0000313" key="6">
    <source>
        <dbReference type="EMBL" id="AKB54691.1"/>
    </source>
</evidence>
<evidence type="ECO:0000256" key="5">
    <source>
        <dbReference type="SAM" id="Phobius"/>
    </source>
</evidence>
<dbReference type="HOGENOM" id="CLU_065200_1_2_2"/>
<dbReference type="GO" id="GO:0012505">
    <property type="term" value="C:endomembrane system"/>
    <property type="evidence" value="ECO:0007669"/>
    <property type="project" value="UniProtKB-SubCell"/>
</dbReference>
<feature type="transmembrane region" description="Helical" evidence="5">
    <location>
        <begin position="80"/>
        <end position="99"/>
    </location>
</feature>
<protein>
    <recommendedName>
        <fullName evidence="8">Steroid 5-alpha reductase C-terminal domain-containing protein</fullName>
    </recommendedName>
</protein>
<dbReference type="PATRIC" id="fig|1434108.4.peg.2139"/>
<dbReference type="AlphaFoldDB" id="A0A0E3LNF7"/>
<keyword evidence="2 5" id="KW-0812">Transmembrane</keyword>
<feature type="transmembrane region" description="Helical" evidence="5">
    <location>
        <begin position="50"/>
        <end position="68"/>
    </location>
</feature>
<evidence type="ECO:0000256" key="1">
    <source>
        <dbReference type="ARBA" id="ARBA00004127"/>
    </source>
</evidence>
<evidence type="ECO:0000256" key="3">
    <source>
        <dbReference type="ARBA" id="ARBA00022989"/>
    </source>
</evidence>
<evidence type="ECO:0000256" key="2">
    <source>
        <dbReference type="ARBA" id="ARBA00022692"/>
    </source>
</evidence>
<evidence type="ECO:0000313" key="7">
    <source>
        <dbReference type="Proteomes" id="UP000033033"/>
    </source>
</evidence>
<feature type="transmembrane region" description="Helical" evidence="5">
    <location>
        <begin position="168"/>
        <end position="194"/>
    </location>
</feature>
<proteinExistence type="predicted"/>
<gene>
    <name evidence="6" type="ORF">MSBRM_1693</name>
</gene>
<keyword evidence="4 5" id="KW-0472">Membrane</keyword>
<dbReference type="InterPro" id="IPR007318">
    <property type="entry name" value="Phopholipid_MeTrfase"/>
</dbReference>
<comment type="subcellular location">
    <subcellularLocation>
        <location evidence="1">Endomembrane system</location>
        <topology evidence="1">Multi-pass membrane protein</topology>
    </subcellularLocation>
</comment>
<dbReference type="PANTHER" id="PTHR12714">
    <property type="entry name" value="PROTEIN-S ISOPRENYLCYSTEINE O-METHYLTRANSFERASE"/>
    <property type="match status" value="1"/>
</dbReference>
<accession>A0A0E3LNF7</accession>
<dbReference type="Pfam" id="PF04191">
    <property type="entry name" value="PEMT"/>
    <property type="match status" value="1"/>
</dbReference>
<evidence type="ECO:0008006" key="8">
    <source>
        <dbReference type="Google" id="ProtNLM"/>
    </source>
</evidence>
<dbReference type="PANTHER" id="PTHR12714:SF9">
    <property type="entry name" value="PROTEIN-S-ISOPRENYLCYSTEINE O-METHYLTRANSFERASE"/>
    <property type="match status" value="1"/>
</dbReference>
<name>A0A0E3LNF7_METBA</name>
<organism evidence="6 7">
    <name type="scientific">Methanosarcina barkeri MS</name>
    <dbReference type="NCBI Taxonomy" id="1434108"/>
    <lineage>
        <taxon>Archaea</taxon>
        <taxon>Methanobacteriati</taxon>
        <taxon>Methanobacteriota</taxon>
        <taxon>Stenosarchaea group</taxon>
        <taxon>Methanomicrobia</taxon>
        <taxon>Methanosarcinales</taxon>
        <taxon>Methanosarcinaceae</taxon>
        <taxon>Methanosarcina</taxon>
    </lineage>
</organism>
<evidence type="ECO:0000256" key="4">
    <source>
        <dbReference type="ARBA" id="ARBA00023136"/>
    </source>
</evidence>
<dbReference type="Gene3D" id="1.20.120.1630">
    <property type="match status" value="1"/>
</dbReference>
<dbReference type="EMBL" id="CP009528">
    <property type="protein sequence ID" value="AKB54691.1"/>
    <property type="molecule type" value="Genomic_DNA"/>
</dbReference>
<keyword evidence="3 5" id="KW-1133">Transmembrane helix</keyword>
<dbReference type="GO" id="GO:0016740">
    <property type="term" value="F:transferase activity"/>
    <property type="evidence" value="ECO:0007669"/>
    <property type="project" value="UniProtKB-ARBA"/>
</dbReference>
<sequence>MKKTLGSHIFEDVPITSMAIVLVLFTISQLQHHSVFPDDWFPSQFAVSSFMILFCVWILSEIINFLFSRKNSQTTNKDKGSCWVIIAMVWSVLFIAFTLRGSETGIFGGNSQYSGLVLIAVGIILRKWSIWILEKYFTGQVQVREKAKLVTNGPYSYIRHPSYTEGMLSLIGIALSIGTWFGAFVAFILSLIAYQYRIHVEEEALQKAFGSEYEEYKNKTYKLFPGF</sequence>
<feature type="transmembrane region" description="Helical" evidence="5">
    <location>
        <begin position="12"/>
        <end position="30"/>
    </location>
</feature>
<dbReference type="RefSeq" id="WP_052712780.1">
    <property type="nucleotide sequence ID" value="NZ_CP009528.1"/>
</dbReference>
<keyword evidence="7" id="KW-1185">Reference proteome</keyword>
<reference evidence="6 7" key="1">
    <citation type="submission" date="2014-07" db="EMBL/GenBank/DDBJ databases">
        <title>Methanogenic archaea and the global carbon cycle.</title>
        <authorList>
            <person name="Henriksen J.R."/>
            <person name="Luke J."/>
            <person name="Reinhart S."/>
            <person name="Benedict M.N."/>
            <person name="Youngblut N.D."/>
            <person name="Metcalf M.E."/>
            <person name="Whitaker R.J."/>
            <person name="Metcalf W.W."/>
        </authorList>
    </citation>
    <scope>NUCLEOTIDE SEQUENCE [LARGE SCALE GENOMIC DNA]</scope>
    <source>
        <strain evidence="6 7">MS</strain>
    </source>
</reference>
<dbReference type="KEGG" id="mby:MSBRM_1693"/>